<dbReference type="InterPro" id="IPR015943">
    <property type="entry name" value="WD40/YVTN_repeat-like_dom_sf"/>
</dbReference>
<dbReference type="PROSITE" id="PS00678">
    <property type="entry name" value="WD_REPEATS_1"/>
    <property type="match status" value="1"/>
</dbReference>
<dbReference type="InterPro" id="IPR001680">
    <property type="entry name" value="WD40_rpt"/>
</dbReference>
<evidence type="ECO:0000256" key="5">
    <source>
        <dbReference type="PROSITE-ProRule" id="PRU00221"/>
    </source>
</evidence>
<dbReference type="Proteomes" id="UP001234581">
    <property type="component" value="Unassembled WGS sequence"/>
</dbReference>
<organism evidence="7 8">
    <name type="scientific">Lichtheimia ornata</name>
    <dbReference type="NCBI Taxonomy" id="688661"/>
    <lineage>
        <taxon>Eukaryota</taxon>
        <taxon>Fungi</taxon>
        <taxon>Fungi incertae sedis</taxon>
        <taxon>Mucoromycota</taxon>
        <taxon>Mucoromycotina</taxon>
        <taxon>Mucoromycetes</taxon>
        <taxon>Mucorales</taxon>
        <taxon>Lichtheimiaceae</taxon>
        <taxon>Lichtheimia</taxon>
    </lineage>
</organism>
<evidence type="ECO:0000256" key="2">
    <source>
        <dbReference type="ARBA" id="ARBA00022574"/>
    </source>
</evidence>
<dbReference type="PROSITE" id="PS50294">
    <property type="entry name" value="WD_REPEATS_REGION"/>
    <property type="match status" value="1"/>
</dbReference>
<feature type="region of interest" description="Disordered" evidence="6">
    <location>
        <begin position="428"/>
        <end position="466"/>
    </location>
</feature>
<feature type="repeat" description="WD" evidence="5">
    <location>
        <begin position="195"/>
        <end position="236"/>
    </location>
</feature>
<dbReference type="SMART" id="SM00320">
    <property type="entry name" value="WD40"/>
    <property type="match status" value="3"/>
</dbReference>
<evidence type="ECO:0000313" key="7">
    <source>
        <dbReference type="EMBL" id="KAJ8662578.1"/>
    </source>
</evidence>
<keyword evidence="8" id="KW-1185">Reference proteome</keyword>
<comment type="subcellular location">
    <subcellularLocation>
        <location evidence="1">Nucleus</location>
    </subcellularLocation>
</comment>
<dbReference type="InterPro" id="IPR019775">
    <property type="entry name" value="WD40_repeat_CS"/>
</dbReference>
<evidence type="ECO:0000313" key="8">
    <source>
        <dbReference type="Proteomes" id="UP001234581"/>
    </source>
</evidence>
<dbReference type="GO" id="GO:0000027">
    <property type="term" value="P:ribosomal large subunit assembly"/>
    <property type="evidence" value="ECO:0007669"/>
    <property type="project" value="TreeGrafter"/>
</dbReference>
<keyword evidence="4" id="KW-0539">Nucleus</keyword>
<keyword evidence="2 5" id="KW-0853">WD repeat</keyword>
<dbReference type="Gene3D" id="2.130.10.10">
    <property type="entry name" value="YVTN repeat-like/Quinoprotein amine dehydrogenase"/>
    <property type="match status" value="1"/>
</dbReference>
<evidence type="ECO:0000256" key="1">
    <source>
        <dbReference type="ARBA" id="ARBA00004123"/>
    </source>
</evidence>
<feature type="compositionally biased region" description="Acidic residues" evidence="6">
    <location>
        <begin position="379"/>
        <end position="409"/>
    </location>
</feature>
<name>A0AAD7VC74_9FUNG</name>
<reference evidence="7 8" key="1">
    <citation type="submission" date="2023-03" db="EMBL/GenBank/DDBJ databases">
        <title>Genome sequence of Lichtheimia ornata CBS 291.66.</title>
        <authorList>
            <person name="Mohabir J.T."/>
            <person name="Shea T.P."/>
            <person name="Kurbessoian T."/>
            <person name="Berby B."/>
            <person name="Fontaine J."/>
            <person name="Livny J."/>
            <person name="Gnirke A."/>
            <person name="Stajich J.E."/>
            <person name="Cuomo C.A."/>
        </authorList>
    </citation>
    <scope>NUCLEOTIDE SEQUENCE [LARGE SCALE GENOMIC DNA]</scope>
    <source>
        <strain evidence="7">CBS 291.66</strain>
    </source>
</reference>
<feature type="region of interest" description="Disordered" evidence="6">
    <location>
        <begin position="372"/>
        <end position="415"/>
    </location>
</feature>
<sequence>MHSPPDVRHVHEVLQDYNLLNIALLQDKNRLDLPRAKAWRMNLCAASEEEPGLFFVAMDYSVLVYRIDHFSGSFGRPIKQLICHGDDLDELNSINQLKVSRIFEHEALVTVNNSGEVWIWRTDQLDRDPIILNNDHSSTWGLAIHSDQGLIGVSANNWRVTVFNMHNITASNRMFGKRRSNIRPVIDDDKDRIHLIGHTHNVPCVDFNRTGRFIASCSIDQTCRIWDIKTAQQVSERQIMISRRDSDSWCWSVKFVTVADFKDTVCMDDRLCENISRRMANGRSTSLSSLHLRPSAPLPVYRVNLPGLGQADVTVGITDSEESYDEDYYEDGVTDEDLMHYSDEESFAPAAMLRQLELSDEWRQQRNMALQRWNNGEPAELDEEEDDDSVAEGPTEDEDEEDDQQDGDENSPITTTTPALAETEIENEQHDDELSQQHHEDDDDDVTMTLPEDLPASTTWDPHSDYDSDWFEEDDGDDNVIFMLPGANGGHRLLSPAEHRILRDRLIAERGPFNIRTTPNVQPIPVSTKGGWSDNSEDEDENNDQQSQTTHDALEESEEEDKGDQQSKAQGKKRRILAHTMRSSNVAFHRKKRRSYERLMLTTPKDLFMLKTSKGRMMTERMERNVISSVDVRSDRLLVAMDRLNMVQWIPSLELYIAASQKGTVALLRILQVKLADGQHTPIFNHERYLPDHDMQRRPLYGMSCCKISADGDSFPVQNDELFADPILV</sequence>
<dbReference type="SUPFAM" id="SSF50978">
    <property type="entry name" value="WD40 repeat-like"/>
    <property type="match status" value="1"/>
</dbReference>
<dbReference type="InterPro" id="IPR036322">
    <property type="entry name" value="WD40_repeat_dom_sf"/>
</dbReference>
<dbReference type="PROSITE" id="PS50082">
    <property type="entry name" value="WD_REPEATS_2"/>
    <property type="match status" value="1"/>
</dbReference>
<dbReference type="RefSeq" id="XP_058347491.1">
    <property type="nucleotide sequence ID" value="XM_058481634.1"/>
</dbReference>
<keyword evidence="3" id="KW-0677">Repeat</keyword>
<dbReference type="EMBL" id="JARTCD010000004">
    <property type="protein sequence ID" value="KAJ8662578.1"/>
    <property type="molecule type" value="Genomic_DNA"/>
</dbReference>
<evidence type="ECO:0000256" key="3">
    <source>
        <dbReference type="ARBA" id="ARBA00022737"/>
    </source>
</evidence>
<gene>
    <name evidence="7" type="ORF">O0I10_001539</name>
</gene>
<evidence type="ECO:0000256" key="4">
    <source>
        <dbReference type="ARBA" id="ARBA00023242"/>
    </source>
</evidence>
<comment type="caution">
    <text evidence="7">The sequence shown here is derived from an EMBL/GenBank/DDBJ whole genome shotgun (WGS) entry which is preliminary data.</text>
</comment>
<dbReference type="Pfam" id="PF00400">
    <property type="entry name" value="WD40"/>
    <property type="match status" value="1"/>
</dbReference>
<dbReference type="PANTHER" id="PTHR19848">
    <property type="entry name" value="WD40 REPEAT PROTEIN"/>
    <property type="match status" value="1"/>
</dbReference>
<evidence type="ECO:0000256" key="6">
    <source>
        <dbReference type="SAM" id="MobiDB-lite"/>
    </source>
</evidence>
<protein>
    <submittedName>
        <fullName evidence="7">Uncharacterized protein</fullName>
    </submittedName>
</protein>
<dbReference type="GeneID" id="83208957"/>
<dbReference type="PANTHER" id="PTHR19848:SF0">
    <property type="entry name" value="NOTCHLESS PROTEIN HOMOLOG 1"/>
    <property type="match status" value="1"/>
</dbReference>
<dbReference type="GO" id="GO:0005730">
    <property type="term" value="C:nucleolus"/>
    <property type="evidence" value="ECO:0007669"/>
    <property type="project" value="TreeGrafter"/>
</dbReference>
<dbReference type="AlphaFoldDB" id="A0AAD7VC74"/>
<feature type="region of interest" description="Disordered" evidence="6">
    <location>
        <begin position="513"/>
        <end position="584"/>
    </location>
</feature>
<accession>A0AAD7VC74</accession>
<proteinExistence type="predicted"/>